<evidence type="ECO:0000313" key="1">
    <source>
        <dbReference type="EMBL" id="KAK3748571.1"/>
    </source>
</evidence>
<evidence type="ECO:0000313" key="2">
    <source>
        <dbReference type="Proteomes" id="UP001283361"/>
    </source>
</evidence>
<proteinExistence type="predicted"/>
<dbReference type="AlphaFoldDB" id="A0AAE1D0W6"/>
<keyword evidence="2" id="KW-1185">Reference proteome</keyword>
<reference evidence="1" key="1">
    <citation type="journal article" date="2023" name="G3 (Bethesda)">
        <title>A reference genome for the long-term kleptoplast-retaining sea slug Elysia crispata morphotype clarki.</title>
        <authorList>
            <person name="Eastman K.E."/>
            <person name="Pendleton A.L."/>
            <person name="Shaikh M.A."/>
            <person name="Suttiyut T."/>
            <person name="Ogas R."/>
            <person name="Tomko P."/>
            <person name="Gavelis G."/>
            <person name="Widhalm J.R."/>
            <person name="Wisecaver J.H."/>
        </authorList>
    </citation>
    <scope>NUCLEOTIDE SEQUENCE</scope>
    <source>
        <strain evidence="1">ECLA1</strain>
    </source>
</reference>
<comment type="caution">
    <text evidence="1">The sequence shown here is derived from an EMBL/GenBank/DDBJ whole genome shotgun (WGS) entry which is preliminary data.</text>
</comment>
<protein>
    <submittedName>
        <fullName evidence="1">Uncharacterized protein</fullName>
    </submittedName>
</protein>
<organism evidence="1 2">
    <name type="scientific">Elysia crispata</name>
    <name type="common">lettuce slug</name>
    <dbReference type="NCBI Taxonomy" id="231223"/>
    <lineage>
        <taxon>Eukaryota</taxon>
        <taxon>Metazoa</taxon>
        <taxon>Spiralia</taxon>
        <taxon>Lophotrochozoa</taxon>
        <taxon>Mollusca</taxon>
        <taxon>Gastropoda</taxon>
        <taxon>Heterobranchia</taxon>
        <taxon>Euthyneura</taxon>
        <taxon>Panpulmonata</taxon>
        <taxon>Sacoglossa</taxon>
        <taxon>Placobranchoidea</taxon>
        <taxon>Plakobranchidae</taxon>
        <taxon>Elysia</taxon>
    </lineage>
</organism>
<dbReference type="EMBL" id="JAWDGP010006009">
    <property type="protein sequence ID" value="KAK3748571.1"/>
    <property type="molecule type" value="Genomic_DNA"/>
</dbReference>
<gene>
    <name evidence="1" type="ORF">RRG08_011653</name>
</gene>
<accession>A0AAE1D0W6</accession>
<sequence length="96" mass="11008">MTKGQPLVLQKLVVARKPSSKVNSTLWRKRAQQLEKTRQLVSGKTESDILLLKASELKRIQPKAKRKLSLLLGLTRRELSPQETLAMKETMNITYH</sequence>
<name>A0AAE1D0W6_9GAST</name>
<dbReference type="Proteomes" id="UP001283361">
    <property type="component" value="Unassembled WGS sequence"/>
</dbReference>